<feature type="region of interest" description="Disordered" evidence="1">
    <location>
        <begin position="43"/>
        <end position="75"/>
    </location>
</feature>
<comment type="caution">
    <text evidence="2">The sequence shown here is derived from an EMBL/GenBank/DDBJ whole genome shotgun (WGS) entry which is preliminary data.</text>
</comment>
<evidence type="ECO:0000313" key="3">
    <source>
        <dbReference type="Proteomes" id="UP001147782"/>
    </source>
</evidence>
<dbReference type="EMBL" id="JAPZBS010000004">
    <property type="protein sequence ID" value="KAJ5377111.1"/>
    <property type="molecule type" value="Genomic_DNA"/>
</dbReference>
<reference evidence="2" key="2">
    <citation type="journal article" date="2023" name="IMA Fungus">
        <title>Comparative genomic study of the Penicillium genus elucidates a diverse pangenome and 15 lateral gene transfer events.</title>
        <authorList>
            <person name="Petersen C."/>
            <person name="Sorensen T."/>
            <person name="Nielsen M.R."/>
            <person name="Sondergaard T.E."/>
            <person name="Sorensen J.L."/>
            <person name="Fitzpatrick D.A."/>
            <person name="Frisvad J.C."/>
            <person name="Nielsen K.L."/>
        </authorList>
    </citation>
    <scope>NUCLEOTIDE SEQUENCE</scope>
    <source>
        <strain evidence="2">IBT 29864</strain>
    </source>
</reference>
<organism evidence="2 3">
    <name type="scientific">Penicillium cataractarum</name>
    <dbReference type="NCBI Taxonomy" id="2100454"/>
    <lineage>
        <taxon>Eukaryota</taxon>
        <taxon>Fungi</taxon>
        <taxon>Dikarya</taxon>
        <taxon>Ascomycota</taxon>
        <taxon>Pezizomycotina</taxon>
        <taxon>Eurotiomycetes</taxon>
        <taxon>Eurotiomycetidae</taxon>
        <taxon>Eurotiales</taxon>
        <taxon>Aspergillaceae</taxon>
        <taxon>Penicillium</taxon>
    </lineage>
</organism>
<proteinExistence type="predicted"/>
<dbReference type="Proteomes" id="UP001147782">
    <property type="component" value="Unassembled WGS sequence"/>
</dbReference>
<evidence type="ECO:0000256" key="1">
    <source>
        <dbReference type="SAM" id="MobiDB-lite"/>
    </source>
</evidence>
<accession>A0A9W9VF50</accession>
<keyword evidence="3" id="KW-1185">Reference proteome</keyword>
<evidence type="ECO:0000313" key="2">
    <source>
        <dbReference type="EMBL" id="KAJ5377111.1"/>
    </source>
</evidence>
<dbReference type="GeneID" id="81436628"/>
<name>A0A9W9VF50_9EURO</name>
<dbReference type="RefSeq" id="XP_056555974.1">
    <property type="nucleotide sequence ID" value="XM_056697449.1"/>
</dbReference>
<dbReference type="AlphaFoldDB" id="A0A9W9VF50"/>
<protein>
    <submittedName>
        <fullName evidence="2">Uncharacterized protein</fullName>
    </submittedName>
</protein>
<sequence length="75" mass="8225">MLAQVTVPKGINWNAADDTVYWTVSPTFREICPTVGQCGETPEALTKRHSTQQDQGPTKYWQDGRNAGDSALKSA</sequence>
<gene>
    <name evidence="2" type="ORF">N7496_004520</name>
</gene>
<reference evidence="2" key="1">
    <citation type="submission" date="2022-11" db="EMBL/GenBank/DDBJ databases">
        <authorList>
            <person name="Petersen C."/>
        </authorList>
    </citation>
    <scope>NUCLEOTIDE SEQUENCE</scope>
    <source>
        <strain evidence="2">IBT 29864</strain>
    </source>
</reference>